<dbReference type="GO" id="GO:0005975">
    <property type="term" value="P:carbohydrate metabolic process"/>
    <property type="evidence" value="ECO:0007669"/>
    <property type="project" value="InterPro"/>
</dbReference>
<reference evidence="1 2" key="1">
    <citation type="submission" date="2018-08" db="EMBL/GenBank/DDBJ databases">
        <title>Form III RuBisCO-mediated autotrophy in Thermodesulfobium bacteria.</title>
        <authorList>
            <person name="Toshchakov S.V."/>
            <person name="Kublanov I.V."/>
            <person name="Frolov E."/>
            <person name="Bonch-Osmolovskaya E.A."/>
            <person name="Tourova T.P."/>
            <person name="Chernych N.A."/>
            <person name="Lebedinsky A.V."/>
        </authorList>
    </citation>
    <scope>NUCLEOTIDE SEQUENCE [LARGE SCALE GENOMIC DNA]</scope>
    <source>
        <strain evidence="1 2">SR</strain>
    </source>
</reference>
<dbReference type="SUPFAM" id="SSF52317">
    <property type="entry name" value="Class I glutamine amidotransferase-like"/>
    <property type="match status" value="1"/>
</dbReference>
<dbReference type="InterPro" id="IPR011330">
    <property type="entry name" value="Glyco_hydro/deAcase_b/a-brl"/>
</dbReference>
<dbReference type="InterPro" id="IPR029062">
    <property type="entry name" value="Class_I_gatase-like"/>
</dbReference>
<dbReference type="OrthoDB" id="1717819at2"/>
<dbReference type="EMBL" id="QSLN01000004">
    <property type="protein sequence ID" value="RDV83602.1"/>
    <property type="molecule type" value="Genomic_DNA"/>
</dbReference>
<organism evidence="1 2">
    <name type="scientific">Ammonifex thiophilus</name>
    <dbReference type="NCBI Taxonomy" id="444093"/>
    <lineage>
        <taxon>Bacteria</taxon>
        <taxon>Bacillati</taxon>
        <taxon>Bacillota</taxon>
        <taxon>Clostridia</taxon>
        <taxon>Thermoanaerobacterales</taxon>
        <taxon>Thermoanaerobacteraceae</taxon>
        <taxon>Ammonifex</taxon>
    </lineage>
</organism>
<sequence>MRWRARTFGIGLALLTVVFLAGLAATAYSPIRTDAALSGTSVGLVVDLPVRDPSVLAAYAGVLKEEGFAYEVLTRQELAKWSPEALRQRCGALILLEGENPDLSVSEVEVLSRYVEKGGQLLAVYDAGLQQPAFWELLGVRLQNLSYDGYWSFGSPGRARFWGFTPGKYDGRGFVTGYGYGRLKYRHLRATATTASVLAWDGRNPVVTARRCESGGAVVYVNVPLAWHKKRTDDLPLRAVLQTFLTSYAHLPHLVNAPEGKGTLVVNLHVCSSAWASSLARLVEEGLLDRRLPYSVHITAGPDCRQPGDGLGFHAERPDRAELVRKVAVRASVGSHGGWAHDYFAYHLVNTPSDRAKEYLERNFTCLQSITGRPVREYSAPGGNHPPWVTRWLAEHGVVAFYSPGNGGSAPQRPWLDDQPLEGKLWEFPVTPCGRWACLEELSRHHVPADEVKGWIDELTTFCARRRVIRTIYTHAAAYPYAHQVLQHLHDRLLELSQEGRLRVATMEEVADFLNRRALTTWRFTRQGRNGYKVELANPEGLNGLTLAFYLGPGHSLRRLPPGWRAEYENGWCYLTCWKKITSDSFTIRVE</sequence>
<dbReference type="RefSeq" id="WP_115792362.1">
    <property type="nucleotide sequence ID" value="NZ_QSLN01000004.1"/>
</dbReference>
<evidence type="ECO:0008006" key="3">
    <source>
        <dbReference type="Google" id="ProtNLM"/>
    </source>
</evidence>
<name>A0A3D8P5L8_9THEO</name>
<keyword evidence="2" id="KW-1185">Reference proteome</keyword>
<dbReference type="Gene3D" id="3.20.20.370">
    <property type="entry name" value="Glycoside hydrolase/deacetylase"/>
    <property type="match status" value="1"/>
</dbReference>
<dbReference type="AlphaFoldDB" id="A0A3D8P5L8"/>
<dbReference type="SUPFAM" id="SSF88713">
    <property type="entry name" value="Glycoside hydrolase/deacetylase"/>
    <property type="match status" value="1"/>
</dbReference>
<comment type="caution">
    <text evidence="1">The sequence shown here is derived from an EMBL/GenBank/DDBJ whole genome shotgun (WGS) entry which is preliminary data.</text>
</comment>
<evidence type="ECO:0000313" key="2">
    <source>
        <dbReference type="Proteomes" id="UP000256329"/>
    </source>
</evidence>
<accession>A0A3D8P5L8</accession>
<proteinExistence type="predicted"/>
<evidence type="ECO:0000313" key="1">
    <source>
        <dbReference type="EMBL" id="RDV83602.1"/>
    </source>
</evidence>
<gene>
    <name evidence="1" type="ORF">DXX99_04700</name>
</gene>
<dbReference type="Proteomes" id="UP000256329">
    <property type="component" value="Unassembled WGS sequence"/>
</dbReference>
<dbReference type="Gene3D" id="3.40.50.880">
    <property type="match status" value="1"/>
</dbReference>
<protein>
    <recommendedName>
        <fullName evidence="3">NodB homology domain-containing protein</fullName>
    </recommendedName>
</protein>